<proteinExistence type="predicted"/>
<keyword evidence="1" id="KW-0472">Membrane</keyword>
<organism evidence="2 3">
    <name type="scientific">Candidatus Chisholmbacteria bacterium RIFCSPHIGHO2_01_FULL_52_32</name>
    <dbReference type="NCBI Taxonomy" id="1797591"/>
    <lineage>
        <taxon>Bacteria</taxon>
        <taxon>Candidatus Chisholmiibacteriota</taxon>
    </lineage>
</organism>
<feature type="transmembrane region" description="Helical" evidence="1">
    <location>
        <begin position="9"/>
        <end position="25"/>
    </location>
</feature>
<keyword evidence="1" id="KW-0812">Transmembrane</keyword>
<dbReference type="EMBL" id="MHCJ01000006">
    <property type="protein sequence ID" value="OGY17768.1"/>
    <property type="molecule type" value="Genomic_DNA"/>
</dbReference>
<evidence type="ECO:0000313" key="3">
    <source>
        <dbReference type="Proteomes" id="UP000179233"/>
    </source>
</evidence>
<accession>A0A1G1VQT5</accession>
<comment type="caution">
    <text evidence="2">The sequence shown here is derived from an EMBL/GenBank/DDBJ whole genome shotgun (WGS) entry which is preliminary data.</text>
</comment>
<sequence length="63" mass="7038">MIDFSDPQLLYMVLIIPSLFGFTLIGEGLHKLVKSDLGGWLSLIFGSLFIVVVILAYIVLRQI</sequence>
<dbReference type="AlphaFoldDB" id="A0A1G1VQT5"/>
<reference evidence="2 3" key="1">
    <citation type="journal article" date="2016" name="Nat. Commun.">
        <title>Thousands of microbial genomes shed light on interconnected biogeochemical processes in an aquifer system.</title>
        <authorList>
            <person name="Anantharaman K."/>
            <person name="Brown C.T."/>
            <person name="Hug L.A."/>
            <person name="Sharon I."/>
            <person name="Castelle C.J."/>
            <person name="Probst A.J."/>
            <person name="Thomas B.C."/>
            <person name="Singh A."/>
            <person name="Wilkins M.J."/>
            <person name="Karaoz U."/>
            <person name="Brodie E.L."/>
            <person name="Williams K.H."/>
            <person name="Hubbard S.S."/>
            <person name="Banfield J.F."/>
        </authorList>
    </citation>
    <scope>NUCLEOTIDE SEQUENCE [LARGE SCALE GENOMIC DNA]</scope>
</reference>
<protein>
    <submittedName>
        <fullName evidence="2">Uncharacterized protein</fullName>
    </submittedName>
</protein>
<keyword evidence="1" id="KW-1133">Transmembrane helix</keyword>
<name>A0A1G1VQT5_9BACT</name>
<evidence type="ECO:0000313" key="2">
    <source>
        <dbReference type="EMBL" id="OGY17768.1"/>
    </source>
</evidence>
<feature type="transmembrane region" description="Helical" evidence="1">
    <location>
        <begin position="37"/>
        <end position="60"/>
    </location>
</feature>
<gene>
    <name evidence="2" type="ORF">A2786_00370</name>
</gene>
<evidence type="ECO:0000256" key="1">
    <source>
        <dbReference type="SAM" id="Phobius"/>
    </source>
</evidence>
<dbReference type="Proteomes" id="UP000179233">
    <property type="component" value="Unassembled WGS sequence"/>
</dbReference>